<dbReference type="EMBL" id="ML977332">
    <property type="protein sequence ID" value="KAF2112131.1"/>
    <property type="molecule type" value="Genomic_DNA"/>
</dbReference>
<proteinExistence type="predicted"/>
<name>A0A6A5Z1A2_9PLEO</name>
<accession>A0A6A5Z1A2</accession>
<evidence type="ECO:0000313" key="2">
    <source>
        <dbReference type="Proteomes" id="UP000799770"/>
    </source>
</evidence>
<sequence length="193" mass="21603">MVIESFEGFKVPAIQCMRSSSAQTASRLRVRSRNETRRNVDLLAAPIADARGDLRHLRWRVALAADCETICSEGEQLGVKSRASVEQKLYQAGTRQEARLRKVHHSVEARQPATYACGRHCSRSASALNLGRFVQEQRLSIHEFFRPMVTGCSRITQHGWRACLKASLCTWLASCQKPKSEDIDPLSPLPGDL</sequence>
<evidence type="ECO:0000313" key="1">
    <source>
        <dbReference type="EMBL" id="KAF2112131.1"/>
    </source>
</evidence>
<keyword evidence="2" id="KW-1185">Reference proteome</keyword>
<gene>
    <name evidence="1" type="ORF">BDV96DRAFT_170003</name>
</gene>
<dbReference type="AlphaFoldDB" id="A0A6A5Z1A2"/>
<dbReference type="Proteomes" id="UP000799770">
    <property type="component" value="Unassembled WGS sequence"/>
</dbReference>
<organism evidence="1 2">
    <name type="scientific">Lophiotrema nucula</name>
    <dbReference type="NCBI Taxonomy" id="690887"/>
    <lineage>
        <taxon>Eukaryota</taxon>
        <taxon>Fungi</taxon>
        <taxon>Dikarya</taxon>
        <taxon>Ascomycota</taxon>
        <taxon>Pezizomycotina</taxon>
        <taxon>Dothideomycetes</taxon>
        <taxon>Pleosporomycetidae</taxon>
        <taxon>Pleosporales</taxon>
        <taxon>Lophiotremataceae</taxon>
        <taxon>Lophiotrema</taxon>
    </lineage>
</organism>
<protein>
    <submittedName>
        <fullName evidence="1">Uncharacterized protein</fullName>
    </submittedName>
</protein>
<reference evidence="1" key="1">
    <citation type="journal article" date="2020" name="Stud. Mycol.">
        <title>101 Dothideomycetes genomes: a test case for predicting lifestyles and emergence of pathogens.</title>
        <authorList>
            <person name="Haridas S."/>
            <person name="Albert R."/>
            <person name="Binder M."/>
            <person name="Bloem J."/>
            <person name="Labutti K."/>
            <person name="Salamov A."/>
            <person name="Andreopoulos B."/>
            <person name="Baker S."/>
            <person name="Barry K."/>
            <person name="Bills G."/>
            <person name="Bluhm B."/>
            <person name="Cannon C."/>
            <person name="Castanera R."/>
            <person name="Culley D."/>
            <person name="Daum C."/>
            <person name="Ezra D."/>
            <person name="Gonzalez J."/>
            <person name="Henrissat B."/>
            <person name="Kuo A."/>
            <person name="Liang C."/>
            <person name="Lipzen A."/>
            <person name="Lutzoni F."/>
            <person name="Magnuson J."/>
            <person name="Mondo S."/>
            <person name="Nolan M."/>
            <person name="Ohm R."/>
            <person name="Pangilinan J."/>
            <person name="Park H.-J."/>
            <person name="Ramirez L."/>
            <person name="Alfaro M."/>
            <person name="Sun H."/>
            <person name="Tritt A."/>
            <person name="Yoshinaga Y."/>
            <person name="Zwiers L.-H."/>
            <person name="Turgeon B."/>
            <person name="Goodwin S."/>
            <person name="Spatafora J."/>
            <person name="Crous P."/>
            <person name="Grigoriev I."/>
        </authorList>
    </citation>
    <scope>NUCLEOTIDE SEQUENCE</scope>
    <source>
        <strain evidence="1">CBS 627.86</strain>
    </source>
</reference>